<name>A0ABX3RB61_9MYCO</name>
<evidence type="ECO:0000313" key="2">
    <source>
        <dbReference type="Proteomes" id="UP000192319"/>
    </source>
</evidence>
<evidence type="ECO:0000313" key="1">
    <source>
        <dbReference type="EMBL" id="OQZ91144.1"/>
    </source>
</evidence>
<evidence type="ECO:0008006" key="3">
    <source>
        <dbReference type="Google" id="ProtNLM"/>
    </source>
</evidence>
<dbReference type="EMBL" id="MVHD01000012">
    <property type="protein sequence ID" value="OQZ91144.1"/>
    <property type="molecule type" value="Genomic_DNA"/>
</dbReference>
<keyword evidence="2" id="KW-1185">Reference proteome</keyword>
<dbReference type="Proteomes" id="UP000192319">
    <property type="component" value="Unassembled WGS sequence"/>
</dbReference>
<organism evidence="1 2">
    <name type="scientific">Mycobacterium alsense</name>
    <dbReference type="NCBI Taxonomy" id="324058"/>
    <lineage>
        <taxon>Bacteria</taxon>
        <taxon>Bacillati</taxon>
        <taxon>Actinomycetota</taxon>
        <taxon>Actinomycetes</taxon>
        <taxon>Mycobacteriales</taxon>
        <taxon>Mycobacteriaceae</taxon>
        <taxon>Mycobacterium</taxon>
    </lineage>
</organism>
<reference evidence="1 2" key="1">
    <citation type="submission" date="2017-02" db="EMBL/GenBank/DDBJ databases">
        <title>The new phylogeny of genus Mycobacterium.</title>
        <authorList>
            <person name="Tortoli E."/>
            <person name="Trovato A."/>
            <person name="Cirillo D.M."/>
        </authorList>
    </citation>
    <scope>NUCLEOTIDE SEQUENCE [LARGE SCALE GENOMIC DNA]</scope>
    <source>
        <strain evidence="1 2">DSM 45230</strain>
    </source>
</reference>
<sequence>MACFRPVFLRYVQLTRQPRTHTKEMVVELTARPYLTAGVSLASAAVIAAGPMTQHLPKLDVAQHLPKVSVTDINLTDTASPMMDLFAGIENQLASLAGGASAAAVPAAVVSNAVDPIQTWVTTFQNAGMNLQYIYNTWSMLPFPVVQQIAANGVQYASEYVGAYQNAASGALHYFLGLGPSGAPPLIPALQTAWSAALSGNITGAVNDVYQAIYATPVIWMLQPLEDVLNIPTQMAQNLANGMTYLNGPFRTGFGSDAILTLPNTIPQSLGPSLQAVYNSWTAGDQIGAVTNLLNTPGVVANAFLNGFSAHPGLQPPSGGLLSSPAFFFKTLKGKGVTYDLVNTLLPNFAKAIVTPGAQNIAQGGSLATALQNFANQLINGWPPLTGLPTPAANLITSLTSSLGSIGSQLTSLLQNTASSVMSGLGSLGSMAGAFASQIGTLLINLLRLL</sequence>
<protein>
    <recommendedName>
        <fullName evidence="3">PE-PGRS family protein</fullName>
    </recommendedName>
</protein>
<proteinExistence type="predicted"/>
<accession>A0ABX3RB61</accession>
<gene>
    <name evidence="1" type="ORF">BST11_09920</name>
</gene>
<comment type="caution">
    <text evidence="1">The sequence shown here is derived from an EMBL/GenBank/DDBJ whole genome shotgun (WGS) entry which is preliminary data.</text>
</comment>